<evidence type="ECO:0000313" key="1">
    <source>
        <dbReference type="EMBL" id="PFX18989.1"/>
    </source>
</evidence>
<keyword evidence="2" id="KW-1185">Reference proteome</keyword>
<protein>
    <submittedName>
        <fullName evidence="1">Uncharacterized protein</fullName>
    </submittedName>
</protein>
<evidence type="ECO:0000313" key="2">
    <source>
        <dbReference type="Proteomes" id="UP000225706"/>
    </source>
</evidence>
<dbReference type="OrthoDB" id="10457516at2759"/>
<sequence length="178" mass="20112">MSIEDRSFDALREGTATVIDGSDYDWIKVSYKLYSMNETESGDIDGHYWHVDSNDSLKANGGKDSANIFNVYTRRVGSKAVVMLQHDKTEKFVAFRKNSDEVYVKHLPKEIDLNNLETAAQEQILFYKIPRTAGGEIFHLQSYPNKEQTVGFDTAGNLMLPSAVQLDNVASFFKIFPS</sequence>
<organism evidence="1 2">
    <name type="scientific">Stylophora pistillata</name>
    <name type="common">Smooth cauliflower coral</name>
    <dbReference type="NCBI Taxonomy" id="50429"/>
    <lineage>
        <taxon>Eukaryota</taxon>
        <taxon>Metazoa</taxon>
        <taxon>Cnidaria</taxon>
        <taxon>Anthozoa</taxon>
        <taxon>Hexacorallia</taxon>
        <taxon>Scleractinia</taxon>
        <taxon>Astrocoeniina</taxon>
        <taxon>Pocilloporidae</taxon>
        <taxon>Stylophora</taxon>
    </lineage>
</organism>
<dbReference type="EMBL" id="LSMT01000382">
    <property type="protein sequence ID" value="PFX18989.1"/>
    <property type="molecule type" value="Genomic_DNA"/>
</dbReference>
<proteinExistence type="predicted"/>
<gene>
    <name evidence="1" type="ORF">AWC38_SpisGene16619</name>
</gene>
<dbReference type="AlphaFoldDB" id="A0A2B4RQB3"/>
<dbReference type="Proteomes" id="UP000225706">
    <property type="component" value="Unassembled WGS sequence"/>
</dbReference>
<reference evidence="2" key="1">
    <citation type="journal article" date="2017" name="bioRxiv">
        <title>Comparative analysis of the genomes of Stylophora pistillata and Acropora digitifera provides evidence for extensive differences between species of corals.</title>
        <authorList>
            <person name="Voolstra C.R."/>
            <person name="Li Y."/>
            <person name="Liew Y.J."/>
            <person name="Baumgarten S."/>
            <person name="Zoccola D."/>
            <person name="Flot J.-F."/>
            <person name="Tambutte S."/>
            <person name="Allemand D."/>
            <person name="Aranda M."/>
        </authorList>
    </citation>
    <scope>NUCLEOTIDE SEQUENCE [LARGE SCALE GENOMIC DNA]</scope>
</reference>
<accession>A0A2B4RQB3</accession>
<name>A0A2B4RQB3_STYPI</name>
<comment type="caution">
    <text evidence="1">The sequence shown here is derived from an EMBL/GenBank/DDBJ whole genome shotgun (WGS) entry which is preliminary data.</text>
</comment>